<keyword evidence="5" id="KW-1133">Transmembrane helix</keyword>
<evidence type="ECO:0000256" key="2">
    <source>
        <dbReference type="ARBA" id="ARBA00022980"/>
    </source>
</evidence>
<keyword evidence="3" id="KW-0687">Ribonucleoprotein</keyword>
<dbReference type="EMBL" id="JBBHLL010000081">
    <property type="protein sequence ID" value="KAK7819387.1"/>
    <property type="molecule type" value="Genomic_DNA"/>
</dbReference>
<keyword evidence="2" id="KW-0689">Ribosomal protein</keyword>
<dbReference type="GO" id="GO:0005840">
    <property type="term" value="C:ribosome"/>
    <property type="evidence" value="ECO:0007669"/>
    <property type="project" value="UniProtKB-KW"/>
</dbReference>
<comment type="similarity">
    <text evidence="1">Belongs to the monovalent cation:proton antiporter 1 (CPA1) transporter (TC 2.A.36) family.</text>
</comment>
<keyword evidence="5" id="KW-0812">Transmembrane</keyword>
<keyword evidence="5" id="KW-0472">Membrane</keyword>
<name>A0AAW0IYE8_MYOGA</name>
<dbReference type="GO" id="GO:0006412">
    <property type="term" value="P:translation"/>
    <property type="evidence" value="ECO:0007669"/>
    <property type="project" value="InterPro"/>
</dbReference>
<reference evidence="6 7" key="1">
    <citation type="journal article" date="2023" name="bioRxiv">
        <title>Conserved and derived expression patterns and positive selection on dental genes reveal complex evolutionary context of ever-growing rodent molars.</title>
        <authorList>
            <person name="Calamari Z.T."/>
            <person name="Song A."/>
            <person name="Cohen E."/>
            <person name="Akter M."/>
            <person name="Roy R.D."/>
            <person name="Hallikas O."/>
            <person name="Christensen M.M."/>
            <person name="Li P."/>
            <person name="Marangoni P."/>
            <person name="Jernvall J."/>
            <person name="Klein O.D."/>
        </authorList>
    </citation>
    <scope>NUCLEOTIDE SEQUENCE [LARGE SCALE GENOMIC DNA]</scope>
    <source>
        <strain evidence="6">V071</strain>
    </source>
</reference>
<feature type="transmembrane region" description="Helical" evidence="5">
    <location>
        <begin position="62"/>
        <end position="79"/>
    </location>
</feature>
<feature type="compositionally biased region" description="Basic residues" evidence="4">
    <location>
        <begin position="278"/>
        <end position="304"/>
    </location>
</feature>
<proteinExistence type="inferred from homology"/>
<evidence type="ECO:0000313" key="6">
    <source>
        <dbReference type="EMBL" id="KAK7819387.1"/>
    </source>
</evidence>
<dbReference type="PANTHER" id="PTHR31102:SF5">
    <property type="entry name" value="SLC9B1-LIKE PROTEIN SLC9B1P1-RELATED"/>
    <property type="match status" value="1"/>
</dbReference>
<evidence type="ECO:0000313" key="7">
    <source>
        <dbReference type="Proteomes" id="UP001488838"/>
    </source>
</evidence>
<evidence type="ECO:0000256" key="1">
    <source>
        <dbReference type="ARBA" id="ARBA00007367"/>
    </source>
</evidence>
<dbReference type="SUPFAM" id="SSF51269">
    <property type="entry name" value="AFP III-like domain"/>
    <property type="match status" value="1"/>
</dbReference>
<dbReference type="AlphaFoldDB" id="A0AAW0IYE8"/>
<protein>
    <submittedName>
        <fullName evidence="6">Uncharacterized protein</fullName>
    </submittedName>
</protein>
<organism evidence="6 7">
    <name type="scientific">Myodes glareolus</name>
    <name type="common">Bank vole</name>
    <name type="synonym">Clethrionomys glareolus</name>
    <dbReference type="NCBI Taxonomy" id="447135"/>
    <lineage>
        <taxon>Eukaryota</taxon>
        <taxon>Metazoa</taxon>
        <taxon>Chordata</taxon>
        <taxon>Craniata</taxon>
        <taxon>Vertebrata</taxon>
        <taxon>Euteleostomi</taxon>
        <taxon>Mammalia</taxon>
        <taxon>Eutheria</taxon>
        <taxon>Euarchontoglires</taxon>
        <taxon>Glires</taxon>
        <taxon>Rodentia</taxon>
        <taxon>Myomorpha</taxon>
        <taxon>Muroidea</taxon>
        <taxon>Cricetidae</taxon>
        <taxon>Arvicolinae</taxon>
        <taxon>Myodes</taxon>
    </lineage>
</organism>
<dbReference type="Gene3D" id="3.90.1210.10">
    <property type="entry name" value="Antifreeze-like/N-acetylneuraminic acid synthase C-terminal domain"/>
    <property type="match status" value="1"/>
</dbReference>
<dbReference type="GO" id="GO:1990904">
    <property type="term" value="C:ribonucleoprotein complex"/>
    <property type="evidence" value="ECO:0007669"/>
    <property type="project" value="UniProtKB-KW"/>
</dbReference>
<dbReference type="GO" id="GO:0003735">
    <property type="term" value="F:structural constituent of ribosome"/>
    <property type="evidence" value="ECO:0007669"/>
    <property type="project" value="InterPro"/>
</dbReference>
<dbReference type="PANTHER" id="PTHR31102">
    <property type="match status" value="1"/>
</dbReference>
<evidence type="ECO:0000256" key="4">
    <source>
        <dbReference type="SAM" id="MobiDB-lite"/>
    </source>
</evidence>
<keyword evidence="7" id="KW-1185">Reference proteome</keyword>
<evidence type="ECO:0000256" key="3">
    <source>
        <dbReference type="ARBA" id="ARBA00023274"/>
    </source>
</evidence>
<feature type="transmembrane region" description="Helical" evidence="5">
    <location>
        <begin position="36"/>
        <end position="55"/>
    </location>
</feature>
<evidence type="ECO:0000256" key="5">
    <source>
        <dbReference type="SAM" id="Phobius"/>
    </source>
</evidence>
<dbReference type="InterPro" id="IPR001593">
    <property type="entry name" value="Ribosomal_eS1"/>
</dbReference>
<dbReference type="Proteomes" id="UP001488838">
    <property type="component" value="Unassembled WGS sequence"/>
</dbReference>
<gene>
    <name evidence="6" type="ORF">U0070_025415</name>
</gene>
<comment type="caution">
    <text evidence="6">The sequence shown here is derived from an EMBL/GenBank/DDBJ whole genome shotgun (WGS) entry which is preliminary data.</text>
</comment>
<dbReference type="InterPro" id="IPR051843">
    <property type="entry name" value="CPA1_transporter"/>
</dbReference>
<dbReference type="GO" id="GO:0098662">
    <property type="term" value="P:inorganic cation transmembrane transport"/>
    <property type="evidence" value="ECO:0007669"/>
    <property type="project" value="TreeGrafter"/>
</dbReference>
<dbReference type="InterPro" id="IPR036732">
    <property type="entry name" value="AFP_Neu5c_C_sf"/>
</dbReference>
<dbReference type="SMART" id="SM01397">
    <property type="entry name" value="Ribosomal_S3Ae"/>
    <property type="match status" value="1"/>
</dbReference>
<dbReference type="Pfam" id="PF01015">
    <property type="entry name" value="Ribosomal_S3Ae"/>
    <property type="match status" value="1"/>
</dbReference>
<accession>A0AAW0IYE8</accession>
<sequence>MVHIPSESADISYEEMKKMKQQVNRSTNSFCPPQGIFSKVITDGVTLIVLWILLWSLMGQDVLPGGNLFGLIVIFYSAFLGGKVLEVIRIPVVPPLPPLIGMLLAGFTIRNVPILYELVHIPTTWSSILRNTALTIILIRAGLGLDPQENGYGVDKGIPTLLVAASSMDDIAAITGFNTFLSIVFSSVWETNKTWGQVEKALGLQLHSCCPVSEMTCSERLGRSIVAKVKKPEGTILTLDVLTVKVREHSSCPPEDASSMELLGNDEDDTATEELGRKHSRKIRSQNSKNKRLTKGGKKGAKKKVVGPFSKKDWYDVKAPAMFNIRNIGKTLVARTQGTKIASDGLKGHVFEVSLADLQNDEVAFRKFKLITEDIQGKN</sequence>
<feature type="region of interest" description="Disordered" evidence="4">
    <location>
        <begin position="250"/>
        <end position="304"/>
    </location>
</feature>